<gene>
    <name evidence="1" type="ORF">HNR40_007526</name>
</gene>
<proteinExistence type="predicted"/>
<dbReference type="RefSeq" id="WP_184969886.1">
    <property type="nucleotide sequence ID" value="NZ_JACHIN010000012.1"/>
</dbReference>
<dbReference type="AlphaFoldDB" id="A0A7W8EJY3"/>
<protein>
    <submittedName>
        <fullName evidence="1">Uncharacterized protein</fullName>
    </submittedName>
</protein>
<name>A0A7W8EJY3_9ACTN</name>
<organism evidence="1 2">
    <name type="scientific">Nonomuraea endophytica</name>
    <dbReference type="NCBI Taxonomy" id="714136"/>
    <lineage>
        <taxon>Bacteria</taxon>
        <taxon>Bacillati</taxon>
        <taxon>Actinomycetota</taxon>
        <taxon>Actinomycetes</taxon>
        <taxon>Streptosporangiales</taxon>
        <taxon>Streptosporangiaceae</taxon>
        <taxon>Nonomuraea</taxon>
    </lineage>
</organism>
<evidence type="ECO:0000313" key="1">
    <source>
        <dbReference type="EMBL" id="MBB5082031.1"/>
    </source>
</evidence>
<evidence type="ECO:0000313" key="2">
    <source>
        <dbReference type="Proteomes" id="UP000568380"/>
    </source>
</evidence>
<dbReference type="EMBL" id="JACHIN010000012">
    <property type="protein sequence ID" value="MBB5082031.1"/>
    <property type="molecule type" value="Genomic_DNA"/>
</dbReference>
<dbReference type="Proteomes" id="UP000568380">
    <property type="component" value="Unassembled WGS sequence"/>
</dbReference>
<keyword evidence="2" id="KW-1185">Reference proteome</keyword>
<comment type="caution">
    <text evidence="1">The sequence shown here is derived from an EMBL/GenBank/DDBJ whole genome shotgun (WGS) entry which is preliminary data.</text>
</comment>
<accession>A0A7W8EJY3</accession>
<sequence>MNELKSMWATVRPGTEEDLAGARRRLMNGMRPRRRFATAPRMLVAAGAAAAVVATPLIVATGTPAYAVTTNPDGTITLAVNELRDPDALEADLRAAGVAADVTFLPTDTWCAETPRFDSVDAAYNGNEVLTRGKEKEWRSFQATRILSLRELKISPEHIRPGETVVLEYSETPAGPAPWRLGTWLAKAGSTVKSCTPVPRPAS</sequence>
<reference evidence="1 2" key="1">
    <citation type="submission" date="2020-08" db="EMBL/GenBank/DDBJ databases">
        <title>Genomic Encyclopedia of Type Strains, Phase IV (KMG-IV): sequencing the most valuable type-strain genomes for metagenomic binning, comparative biology and taxonomic classification.</title>
        <authorList>
            <person name="Goeker M."/>
        </authorList>
    </citation>
    <scope>NUCLEOTIDE SEQUENCE [LARGE SCALE GENOMIC DNA]</scope>
    <source>
        <strain evidence="1 2">DSM 45385</strain>
    </source>
</reference>